<protein>
    <recommendedName>
        <fullName evidence="2">M23ase beta-sheet core domain-containing protein</fullName>
    </recommendedName>
</protein>
<dbReference type="Proteomes" id="UP000092695">
    <property type="component" value="Chromosome"/>
</dbReference>
<name>A0A193LIP6_9GAMM</name>
<evidence type="ECO:0000259" key="2">
    <source>
        <dbReference type="Pfam" id="PF01551"/>
    </source>
</evidence>
<organism evidence="3 4">
    <name type="scientific">Woeseia oceani</name>
    <dbReference type="NCBI Taxonomy" id="1548547"/>
    <lineage>
        <taxon>Bacteria</taxon>
        <taxon>Pseudomonadati</taxon>
        <taxon>Pseudomonadota</taxon>
        <taxon>Gammaproteobacteria</taxon>
        <taxon>Woeseiales</taxon>
        <taxon>Woeseiaceae</taxon>
        <taxon>Woeseia</taxon>
    </lineage>
</organism>
<dbReference type="SUPFAM" id="SSF51261">
    <property type="entry name" value="Duplicated hybrid motif"/>
    <property type="match status" value="1"/>
</dbReference>
<dbReference type="GO" id="GO:0004222">
    <property type="term" value="F:metalloendopeptidase activity"/>
    <property type="evidence" value="ECO:0007669"/>
    <property type="project" value="TreeGrafter"/>
</dbReference>
<proteinExistence type="predicted"/>
<feature type="chain" id="PRO_5008260272" description="M23ase beta-sheet core domain-containing protein" evidence="1">
    <location>
        <begin position="22"/>
        <end position="291"/>
    </location>
</feature>
<feature type="domain" description="M23ase beta-sheet core" evidence="2">
    <location>
        <begin position="144"/>
        <end position="243"/>
    </location>
</feature>
<evidence type="ECO:0000313" key="4">
    <source>
        <dbReference type="Proteomes" id="UP000092695"/>
    </source>
</evidence>
<evidence type="ECO:0000313" key="3">
    <source>
        <dbReference type="EMBL" id="ANO52269.1"/>
    </source>
</evidence>
<dbReference type="KEGG" id="woc:BA177_14705"/>
<accession>A0A193LIP6</accession>
<dbReference type="EMBL" id="CP016268">
    <property type="protein sequence ID" value="ANO52269.1"/>
    <property type="molecule type" value="Genomic_DNA"/>
</dbReference>
<dbReference type="InterPro" id="IPR016047">
    <property type="entry name" value="M23ase_b-sheet_dom"/>
</dbReference>
<dbReference type="InterPro" id="IPR011055">
    <property type="entry name" value="Dup_hybrid_motif"/>
</dbReference>
<keyword evidence="1" id="KW-0732">Signal</keyword>
<dbReference type="PANTHER" id="PTHR21666:SF294">
    <property type="entry name" value="PEPTIDASE M23"/>
    <property type="match status" value="1"/>
</dbReference>
<dbReference type="RefSeq" id="WP_068617422.1">
    <property type="nucleotide sequence ID" value="NZ_CP016268.1"/>
</dbReference>
<dbReference type="CDD" id="cd12797">
    <property type="entry name" value="M23_peptidase"/>
    <property type="match status" value="1"/>
</dbReference>
<dbReference type="PANTHER" id="PTHR21666">
    <property type="entry name" value="PEPTIDASE-RELATED"/>
    <property type="match status" value="1"/>
</dbReference>
<feature type="signal peptide" evidence="1">
    <location>
        <begin position="1"/>
        <end position="21"/>
    </location>
</feature>
<dbReference type="AlphaFoldDB" id="A0A193LIP6"/>
<dbReference type="STRING" id="1548547.BA177_14705"/>
<dbReference type="OrthoDB" id="9805070at2"/>
<dbReference type="Gene3D" id="2.70.70.10">
    <property type="entry name" value="Glucose Permease (Domain IIA)"/>
    <property type="match status" value="1"/>
</dbReference>
<dbReference type="PROSITE" id="PS51257">
    <property type="entry name" value="PROKAR_LIPOPROTEIN"/>
    <property type="match status" value="1"/>
</dbReference>
<reference evidence="3 4" key="1">
    <citation type="submission" date="2016-06" db="EMBL/GenBank/DDBJ databases">
        <title>Complete genome sequence of a deep-branching marine Gamma Proteobacterium Woeseia oceani type strain XK5.</title>
        <authorList>
            <person name="Mu D."/>
            <person name="Du Z."/>
        </authorList>
    </citation>
    <scope>NUCLEOTIDE SEQUENCE [LARGE SCALE GENOMIC DNA]</scope>
    <source>
        <strain evidence="3 4">XK5</strain>
    </source>
</reference>
<keyword evidence="4" id="KW-1185">Reference proteome</keyword>
<gene>
    <name evidence="3" type="ORF">BA177_14705</name>
</gene>
<evidence type="ECO:0000256" key="1">
    <source>
        <dbReference type="SAM" id="SignalP"/>
    </source>
</evidence>
<sequence>MSIRLFACLLGMILPASQAMAACDSEWLVVSEQRTGDDLLLSVSNESNYPLTFTLRPRPRGIRVDGPSVVTETLAAGESRSVMRLLDYPASPSSRRAPYSCSWTVGDQHATHNDDALYQFPYAAGQSYRVLQGYGSRFSHTGREHYAVDFKMPEGTPVHAARDGIVARIEESNDIGCWEDGCGKYANFVVILHSDNTTGEYYHLQKDGALVEPGQSVRAGDLIALSGNTGHTTMPHLHFAVYRALAWGRTQSIEVRFASADGIVDRPQRNAKYAAIAADRQPAGSDSAIRR</sequence>
<dbReference type="Pfam" id="PF01551">
    <property type="entry name" value="Peptidase_M23"/>
    <property type="match status" value="1"/>
</dbReference>
<dbReference type="InterPro" id="IPR050570">
    <property type="entry name" value="Cell_wall_metabolism_enzyme"/>
</dbReference>